<keyword evidence="5" id="KW-1185">Reference proteome</keyword>
<evidence type="ECO:0000256" key="1">
    <source>
        <dbReference type="ARBA" id="ARBA00022679"/>
    </source>
</evidence>
<dbReference type="EMBL" id="JACEIB010000027">
    <property type="protein sequence ID" value="MBA2936390.1"/>
    <property type="molecule type" value="Genomic_DNA"/>
</dbReference>
<keyword evidence="1 4" id="KW-0808">Transferase</keyword>
<feature type="domain" description="N-acetyltransferase" evidence="3">
    <location>
        <begin position="4"/>
        <end position="172"/>
    </location>
</feature>
<dbReference type="Gene3D" id="3.40.630.30">
    <property type="match status" value="1"/>
</dbReference>
<dbReference type="PROSITE" id="PS51186">
    <property type="entry name" value="GNAT"/>
    <property type="match status" value="1"/>
</dbReference>
<dbReference type="SUPFAM" id="SSF55729">
    <property type="entry name" value="Acyl-CoA N-acyltransferases (Nat)"/>
    <property type="match status" value="1"/>
</dbReference>
<dbReference type="Pfam" id="PF00583">
    <property type="entry name" value="Acetyltransf_1"/>
    <property type="match status" value="1"/>
</dbReference>
<dbReference type="InterPro" id="IPR016181">
    <property type="entry name" value="Acyl_CoA_acyltransferase"/>
</dbReference>
<comment type="caution">
    <text evidence="4">The sequence shown here is derived from an EMBL/GenBank/DDBJ whole genome shotgun (WGS) entry which is preliminary data.</text>
</comment>
<dbReference type="CDD" id="cd04301">
    <property type="entry name" value="NAT_SF"/>
    <property type="match status" value="1"/>
</dbReference>
<keyword evidence="2" id="KW-0012">Acyltransferase</keyword>
<name>A0A838LC04_9SPHN</name>
<evidence type="ECO:0000313" key="5">
    <source>
        <dbReference type="Proteomes" id="UP000570166"/>
    </source>
</evidence>
<dbReference type="InterPro" id="IPR050832">
    <property type="entry name" value="Bact_Acetyltransf"/>
</dbReference>
<sequence>MANVTLRRANQLDAAALGALHVASWHETYTGILPDEMLAGLSVDARAAMWSKIIGSPNEFGCAAVFVAEDNGRVVGFGSCGQQREDILTGKGFSGEFSAIYVLRSHQGRGIGRSIIAAMSNELAAVGHTAACLWVLRQNTPARAFYEKLGGIIVDEKIDEKPDATLIEDAYGWRDLSFLGK</sequence>
<organism evidence="4 5">
    <name type="scientific">Sphingomonas chungangi</name>
    <dbReference type="NCBI Taxonomy" id="2683589"/>
    <lineage>
        <taxon>Bacteria</taxon>
        <taxon>Pseudomonadati</taxon>
        <taxon>Pseudomonadota</taxon>
        <taxon>Alphaproteobacteria</taxon>
        <taxon>Sphingomonadales</taxon>
        <taxon>Sphingomonadaceae</taxon>
        <taxon>Sphingomonas</taxon>
    </lineage>
</organism>
<dbReference type="InterPro" id="IPR000182">
    <property type="entry name" value="GNAT_dom"/>
</dbReference>
<dbReference type="RefSeq" id="WP_160364243.1">
    <property type="nucleotide sequence ID" value="NZ_JACEIB010000027.1"/>
</dbReference>
<dbReference type="Proteomes" id="UP000570166">
    <property type="component" value="Unassembled WGS sequence"/>
</dbReference>
<protein>
    <submittedName>
        <fullName evidence="4">GNAT family N-acetyltransferase</fullName>
    </submittedName>
</protein>
<dbReference type="GO" id="GO:0016747">
    <property type="term" value="F:acyltransferase activity, transferring groups other than amino-acyl groups"/>
    <property type="evidence" value="ECO:0007669"/>
    <property type="project" value="InterPro"/>
</dbReference>
<evidence type="ECO:0000256" key="2">
    <source>
        <dbReference type="ARBA" id="ARBA00023315"/>
    </source>
</evidence>
<dbReference type="PANTHER" id="PTHR43877">
    <property type="entry name" value="AMINOALKYLPHOSPHONATE N-ACETYLTRANSFERASE-RELATED-RELATED"/>
    <property type="match status" value="1"/>
</dbReference>
<accession>A0A838LC04</accession>
<evidence type="ECO:0000313" key="4">
    <source>
        <dbReference type="EMBL" id="MBA2936390.1"/>
    </source>
</evidence>
<dbReference type="AlphaFoldDB" id="A0A838LC04"/>
<proteinExistence type="predicted"/>
<gene>
    <name evidence="4" type="ORF">HZF05_20095</name>
</gene>
<reference evidence="4 5" key="1">
    <citation type="submission" date="2020-07" db="EMBL/GenBank/DDBJ databases">
        <authorList>
            <person name="Sun Q."/>
        </authorList>
    </citation>
    <scope>NUCLEOTIDE SEQUENCE [LARGE SCALE GENOMIC DNA]</scope>
    <source>
        <strain evidence="4 5">CGMCC 1.13654</strain>
    </source>
</reference>
<evidence type="ECO:0000259" key="3">
    <source>
        <dbReference type="PROSITE" id="PS51186"/>
    </source>
</evidence>